<dbReference type="Gene3D" id="3.30.559.10">
    <property type="entry name" value="Chloramphenicol acetyltransferase-like domain"/>
    <property type="match status" value="2"/>
</dbReference>
<feature type="region of interest" description="Disordered" evidence="4">
    <location>
        <begin position="25"/>
        <end position="57"/>
    </location>
</feature>
<dbReference type="Gene3D" id="2.30.38.10">
    <property type="entry name" value="Luciferase, Domain 3"/>
    <property type="match status" value="1"/>
</dbReference>
<comment type="cofactor">
    <cofactor evidence="1">
        <name>pantetheine 4'-phosphate</name>
        <dbReference type="ChEBI" id="CHEBI:47942"/>
    </cofactor>
</comment>
<dbReference type="InterPro" id="IPR045851">
    <property type="entry name" value="AMP-bd_C_sf"/>
</dbReference>
<dbReference type="Gene3D" id="3.30.300.30">
    <property type="match status" value="2"/>
</dbReference>
<dbReference type="SUPFAM" id="SSF52777">
    <property type="entry name" value="CoA-dependent acyltransferases"/>
    <property type="match status" value="4"/>
</dbReference>
<evidence type="ECO:0000313" key="6">
    <source>
        <dbReference type="EMBL" id="GGP09406.1"/>
    </source>
</evidence>
<dbReference type="FunFam" id="3.30.300.30:FF:000015">
    <property type="entry name" value="Nonribosomal peptide synthase SidD"/>
    <property type="match status" value="2"/>
</dbReference>
<dbReference type="InterPro" id="IPR000873">
    <property type="entry name" value="AMP-dep_synth/lig_dom"/>
</dbReference>
<dbReference type="InterPro" id="IPR023213">
    <property type="entry name" value="CAT-like_dom_sf"/>
</dbReference>
<dbReference type="Proteomes" id="UP000660745">
    <property type="component" value="Unassembled WGS sequence"/>
</dbReference>
<dbReference type="InterPro" id="IPR020806">
    <property type="entry name" value="PKS_PP-bd"/>
</dbReference>
<dbReference type="GO" id="GO:0009239">
    <property type="term" value="P:enterobactin biosynthetic process"/>
    <property type="evidence" value="ECO:0007669"/>
    <property type="project" value="TreeGrafter"/>
</dbReference>
<dbReference type="InterPro" id="IPR042099">
    <property type="entry name" value="ANL_N_sf"/>
</dbReference>
<evidence type="ECO:0000256" key="3">
    <source>
        <dbReference type="ARBA" id="ARBA00022553"/>
    </source>
</evidence>
<comment type="caution">
    <text evidence="6">The sequence shown here is derived from an EMBL/GenBank/DDBJ whole genome shotgun (WGS) entry which is preliminary data.</text>
</comment>
<dbReference type="PANTHER" id="PTHR45527:SF1">
    <property type="entry name" value="FATTY ACID SYNTHASE"/>
    <property type="match status" value="1"/>
</dbReference>
<dbReference type="GO" id="GO:0009366">
    <property type="term" value="C:enterobactin synthetase complex"/>
    <property type="evidence" value="ECO:0007669"/>
    <property type="project" value="TreeGrafter"/>
</dbReference>
<reference evidence="6" key="1">
    <citation type="journal article" date="2014" name="Int. J. Syst. Evol. Microbiol.">
        <title>Complete genome sequence of Corynebacterium casei LMG S-19264T (=DSM 44701T), isolated from a smear-ripened cheese.</title>
        <authorList>
            <consortium name="US DOE Joint Genome Institute (JGI-PGF)"/>
            <person name="Walter F."/>
            <person name="Albersmeier A."/>
            <person name="Kalinowski J."/>
            <person name="Ruckert C."/>
        </authorList>
    </citation>
    <scope>NUCLEOTIDE SEQUENCE</scope>
    <source>
        <strain evidence="6">CGMCC 4.7430</strain>
    </source>
</reference>
<gene>
    <name evidence="6" type="ORF">GCM10012278_44970</name>
</gene>
<dbReference type="SUPFAM" id="SSF56801">
    <property type="entry name" value="Acetyl-CoA synthetase-like"/>
    <property type="match status" value="2"/>
</dbReference>
<evidence type="ECO:0000313" key="7">
    <source>
        <dbReference type="Proteomes" id="UP000660745"/>
    </source>
</evidence>
<dbReference type="GO" id="GO:0072330">
    <property type="term" value="P:monocarboxylic acid biosynthetic process"/>
    <property type="evidence" value="ECO:0007669"/>
    <property type="project" value="UniProtKB-ARBA"/>
</dbReference>
<feature type="compositionally biased region" description="Basic and acidic residues" evidence="4">
    <location>
        <begin position="1"/>
        <end position="12"/>
    </location>
</feature>
<dbReference type="GO" id="GO:0031177">
    <property type="term" value="F:phosphopantetheine binding"/>
    <property type="evidence" value="ECO:0007669"/>
    <property type="project" value="InterPro"/>
</dbReference>
<dbReference type="PANTHER" id="PTHR45527">
    <property type="entry name" value="NONRIBOSOMAL PEPTIDE SYNTHETASE"/>
    <property type="match status" value="1"/>
</dbReference>
<keyword evidence="7" id="KW-1185">Reference proteome</keyword>
<dbReference type="FunFam" id="3.40.50.980:FF:000001">
    <property type="entry name" value="Non-ribosomal peptide synthetase"/>
    <property type="match status" value="1"/>
</dbReference>
<dbReference type="InterPro" id="IPR001242">
    <property type="entry name" value="Condensation_dom"/>
</dbReference>
<dbReference type="CDD" id="cd05930">
    <property type="entry name" value="A_NRPS"/>
    <property type="match status" value="1"/>
</dbReference>
<dbReference type="InterPro" id="IPR010071">
    <property type="entry name" value="AA_adenyl_dom"/>
</dbReference>
<evidence type="ECO:0000256" key="1">
    <source>
        <dbReference type="ARBA" id="ARBA00001957"/>
    </source>
</evidence>
<organism evidence="6 7">
    <name type="scientific">Nonomuraea glycinis</name>
    <dbReference type="NCBI Taxonomy" id="2047744"/>
    <lineage>
        <taxon>Bacteria</taxon>
        <taxon>Bacillati</taxon>
        <taxon>Actinomycetota</taxon>
        <taxon>Actinomycetes</taxon>
        <taxon>Streptosporangiales</taxon>
        <taxon>Streptosporangiaceae</taxon>
        <taxon>Nonomuraea</taxon>
    </lineage>
</organism>
<feature type="domain" description="Carrier" evidence="5">
    <location>
        <begin position="2252"/>
        <end position="2326"/>
    </location>
</feature>
<dbReference type="Pfam" id="PF00668">
    <property type="entry name" value="Condensation"/>
    <property type="match status" value="3"/>
</dbReference>
<dbReference type="Gene3D" id="3.30.559.30">
    <property type="entry name" value="Nonribosomal peptide synthetase, condensation domain"/>
    <property type="match status" value="2"/>
</dbReference>
<dbReference type="InterPro" id="IPR009081">
    <property type="entry name" value="PP-bd_ACP"/>
</dbReference>
<sequence length="2355" mass="252837">MSDVDGVRERLARLSPQQRAALEARLARSGNGRPARPRDPRDDGPPSIPRRSGAAAPLSDAQRRLWLVDQLDPGNPAYTLSWAYKIEGDLDAAALAAAFDALVERHPILGYVIDARDGEPHQLPGPVRPALLVETLPTAEADAAARHEARFRFDLSTGPLTRARLIHVTPAPGEQRPSGPGQGPQEHLLVLTVHHILADRWSVAILFEDLLRLYAGDPLTAVPVAYADYVAWRAERPQSSKEDLDHWRQALQGLPDVLDLPADRPRPPARTNEGRRLLFDLDKRLADDLREFAAGQRATPFMVLVAGLQALLARYTGQPDIPLGTPMSARPYPSLDQTVGLFLNTVVLRGDLSGDPTFTELVRRTRERVLTAFDHASVPFETLVDDLATGRDLSRNPLFQVMIAYQSTPALPGDSRGLRLERLDVRPGTAMFDLDLIVEERPDGGLLCVLDYATDLFDDDRIERLAAHLRTLLTAAVADPALPLSRLPLMGPGELHRTLRTWNDTTLAHPERGIHELVADQAARTPTAVAVEGPDGSTLTYAELESRAAALADRLGRLGVTRETRVGVCLPRDPGLLVALLAVLKAGGCYVPLDPAYPPNRLTQILTDSAATLVLTATPFTDRLPANPPLLLLDHPDTLHRADQPDHPDPQGRMAARAFHLDQAAYLIYTSGSTGRPKGVVVPHRGLVSLLSDVRTRPGLAPGARYLFLTSVSFDIAMIEIYGPLVTGGTVVIASTADIDRVHHLIQHGDLHTVQTTPSVLEGLLPALAHGGVPRVVSTGEALPGPLAARLLKVTGELWDLYGPTETTVWSTRLQVTDGTGGSIGTPVANTTAYVVDRDLHPVPIGVPGELLLGGVGVTRGYHGRAGLTAERFVPDPFGGGGGRLYRTGDLVRWCADGSLEYLGRLDDQVKVRGVRIELDEVASVLGEHPLVGRAVVAVREDAPGGRGLVAYVVPAQGDDVPGGVVRADDNGPGSRDAQDREAEAAAESVREHAAGVLRGHLRARLPEAMIPAAFVLVDDFPVLPSGKLNRAALPPPPMPSTGGPRLHPPRTPAESTLHAIWTELLQRDDIGTEDDFFALGGHSLLAMRLVVRLRDKLGAEVSLRQCFETPTIAGLADLITARTGATMESSFAKAAGRARDGQVPPSHAQARLWFLDQLDPGNPAYNVAWAEHLTGPLDPDAMTAAFDALVDRHEALRLVIVAQDGEPLLREGQHRPRLSVRDLSSSPEPPGEGPGTAESGGDQRAATDQEPATDHLVTSDRPPAPGVVVIGREEARRRFELGEGPLVRALLVRSGPGEHDLFLTLHHVIADRWSLSILLRDLMELYRAQITGTPAELPELAAGYRDFAVWHRERVSGRAADLAYWKDALADAPATLDLPADRHRQGLASLEGRRLTFTIDAETVAAVRACALERQVTPFMVLLAAFQAVLARYTGRYDIPVGTPVSGRAHPEVEEIAGLFLNTLVLRGDLSGEPSFAELLRRTRDRVLDAHDHAELPFEVLVQELAEERDLARNPLFQVMLAYQNVPPSPPEVAGIGLRTLDIDPGVTQADLHLVVEEADERLAGVLHYATDLFDHDRMERFADHFRAFLAAAVADPERPVADVPILTPAELTTILHANDTTTTFGYAISSAPAEPVTGPAADGQALATLPALVAEQALRTPYAPALGFETPQGGCAWLTYEEFTARVNRLARRLRALGAGPDQVVGVCLERGPELVIAVHAVVAAGAAYLPLEPDHPADRLAGMLADAGARLAISTGGHAARLPNEVTAVLLDRDAEAVVPDRDAEAVVPDRDAEAVVPDRDAEAVVPDRDAEAVVPDRDGEAVVRDRDGEGVVLDRDAEAVVGAESGPVGVPIHPDSLAYVIFTSGSTGRPKGVGVSHRAIVNRLRWMQDVFRLTTDDRVLHKTPFSFDVSVWELFWPLMTGAGLVVARPGGQADPAYLAGLLGSEAVTTAHFVPSMLDAFLAEPGLDERLGGLRTVICSGEALGADLADRFAAALPRAGLHNLYGPTEAAVDVSWHACRPGEPAIPIGRPVANTRLEILDERLNRVPIGVPGELWIGGVQLARGYAGRPGLTAERFVPDPHGPPGGRLYDTGDLARWRPDGEIEYLGRSDHQVKIRGMRVELGEIETALTGLPGVRAAAVRAVRDGAGLRLAGYVVPEKAAADHVVTDKDTQPGGGLAEGGTPSGGGRSAEDVPAGRDWAGLLRDRLPDHMIPRTWTVLDALPLNRSGKLDRNALPDPRAPRATVHAEPEGAAELAVAAAWRGVLGLDQVSAHDNFFAVGGDSIRSLKVVARLREAGYAVRLEQLFLHQTVRELAGRLLPAQAAERPEAAPAAFGLLNPEDLARMLEGEKR</sequence>
<name>A0A918A9F6_9ACTN</name>
<keyword evidence="2" id="KW-0596">Phosphopantetheine</keyword>
<feature type="region of interest" description="Disordered" evidence="4">
    <location>
        <begin position="2170"/>
        <end position="2198"/>
    </location>
</feature>
<dbReference type="FunFam" id="1.10.1200.10:FF:000016">
    <property type="entry name" value="Non-ribosomal peptide synthase"/>
    <property type="match status" value="1"/>
</dbReference>
<protein>
    <recommendedName>
        <fullName evidence="5">Carrier domain-containing protein</fullName>
    </recommendedName>
</protein>
<dbReference type="CDD" id="cd19531">
    <property type="entry name" value="LCL_NRPS-like"/>
    <property type="match status" value="2"/>
</dbReference>
<feature type="region of interest" description="Disordered" evidence="4">
    <location>
        <begin position="1211"/>
        <end position="1267"/>
    </location>
</feature>
<feature type="region of interest" description="Disordered" evidence="4">
    <location>
        <begin position="961"/>
        <end position="981"/>
    </location>
</feature>
<dbReference type="GO" id="GO:0008610">
    <property type="term" value="P:lipid biosynthetic process"/>
    <property type="evidence" value="ECO:0007669"/>
    <property type="project" value="UniProtKB-ARBA"/>
</dbReference>
<dbReference type="SUPFAM" id="SSF47336">
    <property type="entry name" value="ACP-like"/>
    <property type="match status" value="2"/>
</dbReference>
<dbReference type="GO" id="GO:0043041">
    <property type="term" value="P:amino acid activation for nonribosomal peptide biosynthetic process"/>
    <property type="evidence" value="ECO:0007669"/>
    <property type="project" value="TreeGrafter"/>
</dbReference>
<dbReference type="SMART" id="SM00823">
    <property type="entry name" value="PKS_PP"/>
    <property type="match status" value="2"/>
</dbReference>
<dbReference type="GO" id="GO:0047527">
    <property type="term" value="F:2,3-dihydroxybenzoate-serine ligase activity"/>
    <property type="evidence" value="ECO:0007669"/>
    <property type="project" value="TreeGrafter"/>
</dbReference>
<keyword evidence="3" id="KW-0597">Phosphoprotein</keyword>
<dbReference type="FunFam" id="3.40.50.980:FF:000002">
    <property type="entry name" value="Enterobactin synthetase component F"/>
    <property type="match status" value="1"/>
</dbReference>
<dbReference type="InterPro" id="IPR036736">
    <property type="entry name" value="ACP-like_sf"/>
</dbReference>
<dbReference type="FunFam" id="2.30.38.10:FF:000001">
    <property type="entry name" value="Non-ribosomal peptide synthetase PvdI"/>
    <property type="match status" value="2"/>
</dbReference>
<evidence type="ECO:0000256" key="2">
    <source>
        <dbReference type="ARBA" id="ARBA00022450"/>
    </source>
</evidence>
<feature type="region of interest" description="Disordered" evidence="4">
    <location>
        <begin position="1"/>
        <end position="20"/>
    </location>
</feature>
<reference evidence="6" key="2">
    <citation type="submission" date="2020-09" db="EMBL/GenBank/DDBJ databases">
        <authorList>
            <person name="Sun Q."/>
            <person name="Zhou Y."/>
        </authorList>
    </citation>
    <scope>NUCLEOTIDE SEQUENCE</scope>
    <source>
        <strain evidence="6">CGMCC 4.7430</strain>
    </source>
</reference>
<feature type="domain" description="Carrier" evidence="5">
    <location>
        <begin position="1049"/>
        <end position="1124"/>
    </location>
</feature>
<dbReference type="Pfam" id="PF00550">
    <property type="entry name" value="PP-binding"/>
    <property type="match status" value="2"/>
</dbReference>
<dbReference type="Gene3D" id="3.40.50.12780">
    <property type="entry name" value="N-terminal domain of ligase-like"/>
    <property type="match status" value="1"/>
</dbReference>
<dbReference type="PROSITE" id="PS00455">
    <property type="entry name" value="AMP_BINDING"/>
    <property type="match status" value="2"/>
</dbReference>
<proteinExistence type="predicted"/>
<dbReference type="EMBL" id="BMNK01000007">
    <property type="protein sequence ID" value="GGP09406.1"/>
    <property type="molecule type" value="Genomic_DNA"/>
</dbReference>
<dbReference type="GO" id="GO:0005829">
    <property type="term" value="C:cytosol"/>
    <property type="evidence" value="ECO:0007669"/>
    <property type="project" value="TreeGrafter"/>
</dbReference>
<dbReference type="NCBIfam" id="TIGR01733">
    <property type="entry name" value="AA-adenyl-dom"/>
    <property type="match status" value="2"/>
</dbReference>
<evidence type="ECO:0000256" key="4">
    <source>
        <dbReference type="SAM" id="MobiDB-lite"/>
    </source>
</evidence>
<dbReference type="PROSITE" id="PS00012">
    <property type="entry name" value="PHOSPHOPANTETHEINE"/>
    <property type="match status" value="2"/>
</dbReference>
<dbReference type="Gene3D" id="1.10.1200.10">
    <property type="entry name" value="ACP-like"/>
    <property type="match status" value="2"/>
</dbReference>
<dbReference type="PROSITE" id="PS50075">
    <property type="entry name" value="CARRIER"/>
    <property type="match status" value="2"/>
</dbReference>
<dbReference type="Pfam" id="PF00501">
    <property type="entry name" value="AMP-binding"/>
    <property type="match status" value="2"/>
</dbReference>
<accession>A0A918A9F6</accession>
<dbReference type="InterPro" id="IPR020845">
    <property type="entry name" value="AMP-binding_CS"/>
</dbReference>
<dbReference type="Gene3D" id="3.40.50.980">
    <property type="match status" value="4"/>
</dbReference>
<feature type="compositionally biased region" description="Gly residues" evidence="4">
    <location>
        <begin position="2177"/>
        <end position="2192"/>
    </location>
</feature>
<dbReference type="InterPro" id="IPR006162">
    <property type="entry name" value="Ppantetheine_attach_site"/>
</dbReference>
<evidence type="ECO:0000259" key="5">
    <source>
        <dbReference type="PROSITE" id="PS50075"/>
    </source>
</evidence>